<dbReference type="Pfam" id="PF07654">
    <property type="entry name" value="C1-set"/>
    <property type="match status" value="1"/>
</dbReference>
<keyword evidence="7" id="KW-1015">Disulfide bond</keyword>
<dbReference type="PANTHER" id="PTHR19944:SF99">
    <property type="entry name" value="HLA CLASS II HISTOCOMPATIBILITY ANTIGEN, DRB1 BETA CHAIN"/>
    <property type="match status" value="1"/>
</dbReference>
<dbReference type="FunFam" id="2.60.40.10:FF:000116">
    <property type="entry name" value="HLA class II histocompatibility antigen, DRB1-1 beta chain"/>
    <property type="match status" value="1"/>
</dbReference>
<feature type="signal peptide" evidence="12">
    <location>
        <begin position="1"/>
        <end position="25"/>
    </location>
</feature>
<protein>
    <submittedName>
        <fullName evidence="14">H-2 class II histocompatibility antigen, E-S beta chain-like</fullName>
    </submittedName>
</protein>
<dbReference type="InterPro" id="IPR050160">
    <property type="entry name" value="MHC/Immunoglobulin"/>
</dbReference>
<gene>
    <name evidence="14" type="primary">LOC114589730</name>
</gene>
<dbReference type="GO" id="GO:0002250">
    <property type="term" value="P:adaptive immune response"/>
    <property type="evidence" value="ECO:0007669"/>
    <property type="project" value="UniProtKB-KW"/>
</dbReference>
<dbReference type="InterPro" id="IPR013783">
    <property type="entry name" value="Ig-like_fold"/>
</dbReference>
<dbReference type="Pfam" id="PF00969">
    <property type="entry name" value="MHC_II_beta"/>
    <property type="match status" value="1"/>
</dbReference>
<dbReference type="PROSITE" id="PS50835">
    <property type="entry name" value="IG_LIKE"/>
    <property type="match status" value="1"/>
</dbReference>
<evidence type="ECO:0000313" key="15">
    <source>
        <dbReference type="Proteomes" id="UP000472272"/>
    </source>
</evidence>
<dbReference type="Gene3D" id="3.10.320.10">
    <property type="entry name" value="Class II Histocompatibility Antigen, M Beta Chain, Chain B, domain 1"/>
    <property type="match status" value="1"/>
</dbReference>
<evidence type="ECO:0000256" key="3">
    <source>
        <dbReference type="ARBA" id="ARBA00022859"/>
    </source>
</evidence>
<keyword evidence="15" id="KW-1185">Reference proteome</keyword>
<evidence type="ECO:0000256" key="10">
    <source>
        <dbReference type="SAM" id="MobiDB-lite"/>
    </source>
</evidence>
<dbReference type="InterPro" id="IPR000353">
    <property type="entry name" value="MHC_II_b_N"/>
</dbReference>
<feature type="domain" description="Ig-like" evidence="13">
    <location>
        <begin position="128"/>
        <end position="216"/>
    </location>
</feature>
<dbReference type="InterPro" id="IPR036179">
    <property type="entry name" value="Ig-like_dom_sf"/>
</dbReference>
<dbReference type="PROSITE" id="PS00290">
    <property type="entry name" value="IG_MHC"/>
    <property type="match status" value="1"/>
</dbReference>
<reference evidence="14" key="2">
    <citation type="submission" date="2025-09" db="UniProtKB">
        <authorList>
            <consortium name="Ensembl"/>
        </authorList>
    </citation>
    <scope>IDENTIFICATION</scope>
</reference>
<feature type="compositionally biased region" description="Basic and acidic residues" evidence="10">
    <location>
        <begin position="443"/>
        <end position="452"/>
    </location>
</feature>
<evidence type="ECO:0000256" key="5">
    <source>
        <dbReference type="ARBA" id="ARBA00023130"/>
    </source>
</evidence>
<dbReference type="Proteomes" id="UP000472272">
    <property type="component" value="Unplaced"/>
</dbReference>
<dbReference type="InterPro" id="IPR014745">
    <property type="entry name" value="MHC_II_a/b_N"/>
</dbReference>
<dbReference type="Ensembl" id="ENSPMRT00000033345.1">
    <property type="protein sequence ID" value="ENSPMRP00000031431.1"/>
    <property type="gene ID" value="ENSPMRG00000020372.1"/>
</dbReference>
<evidence type="ECO:0000256" key="12">
    <source>
        <dbReference type="SAM" id="SignalP"/>
    </source>
</evidence>
<keyword evidence="2 11" id="KW-0812">Transmembrane</keyword>
<organism evidence="14 15">
    <name type="scientific">Podarcis muralis</name>
    <name type="common">Wall lizard</name>
    <name type="synonym">Lacerta muralis</name>
    <dbReference type="NCBI Taxonomy" id="64176"/>
    <lineage>
        <taxon>Eukaryota</taxon>
        <taxon>Metazoa</taxon>
        <taxon>Chordata</taxon>
        <taxon>Craniata</taxon>
        <taxon>Vertebrata</taxon>
        <taxon>Euteleostomi</taxon>
        <taxon>Lepidosauria</taxon>
        <taxon>Squamata</taxon>
        <taxon>Bifurcata</taxon>
        <taxon>Unidentata</taxon>
        <taxon>Episquamata</taxon>
        <taxon>Laterata</taxon>
        <taxon>Lacertibaenia</taxon>
        <taxon>Lacertidae</taxon>
        <taxon>Podarcis</taxon>
    </lineage>
</organism>
<dbReference type="SUPFAM" id="SSF54452">
    <property type="entry name" value="MHC antigen-recognition domain"/>
    <property type="match status" value="1"/>
</dbReference>
<keyword evidence="12" id="KW-0732">Signal</keyword>
<keyword evidence="3" id="KW-0391">Immunity</keyword>
<dbReference type="GO" id="GO:0042613">
    <property type="term" value="C:MHC class II protein complex"/>
    <property type="evidence" value="ECO:0007669"/>
    <property type="project" value="UniProtKB-KW"/>
</dbReference>
<proteinExistence type="predicted"/>
<feature type="chain" id="PRO_5025640296" evidence="12">
    <location>
        <begin position="26"/>
        <end position="475"/>
    </location>
</feature>
<evidence type="ECO:0000256" key="9">
    <source>
        <dbReference type="ARBA" id="ARBA00023182"/>
    </source>
</evidence>
<keyword evidence="6 11" id="KW-0472">Membrane</keyword>
<dbReference type="GeneTree" id="ENSGT00950000183127"/>
<evidence type="ECO:0000256" key="4">
    <source>
        <dbReference type="ARBA" id="ARBA00022989"/>
    </source>
</evidence>
<dbReference type="Gene3D" id="2.60.40.10">
    <property type="entry name" value="Immunoglobulins"/>
    <property type="match status" value="1"/>
</dbReference>
<reference evidence="14" key="1">
    <citation type="submission" date="2025-08" db="UniProtKB">
        <authorList>
            <consortium name="Ensembl"/>
        </authorList>
    </citation>
    <scope>IDENTIFICATION</scope>
</reference>
<keyword evidence="5" id="KW-1064">Adaptive immunity</keyword>
<evidence type="ECO:0000313" key="14">
    <source>
        <dbReference type="Ensembl" id="ENSPMRP00000031431.1"/>
    </source>
</evidence>
<dbReference type="PANTHER" id="PTHR19944">
    <property type="entry name" value="MHC CLASS II-RELATED"/>
    <property type="match status" value="1"/>
</dbReference>
<evidence type="ECO:0000256" key="8">
    <source>
        <dbReference type="ARBA" id="ARBA00023180"/>
    </source>
</evidence>
<sequence length="475" mass="51903">MGGSGAAPLAFGGLLLGMGALVVSASEGLGVEAPPEHFLYQSKSECHFSNGTQRIRALDRYFFDRQELFYFDSDRGKYVAVAEMMESEVEEWNQDKDDLQSQIAEVDRFCRHNYEIDAPFAQARRVQPKVKITPTDNVESSPHNTLLICTVNRFFPAGIEIKWFRNGKEEPKVWTTDLIRNGDWTFHIEVMLETKPERGDVYTCQVEHASFEGPVTVKWEPQSDSARSKMWTGIVGIVLGLVFGATGLALYLKNKKGQAVPQPAGNFPLCSSILLLLPQPPSPGCLLCPRHGFLVEQRGGFLWTSPSPDAHTPISGPGRGSPGECPTWETVKQSSRPSGETRAGVWPLGDKALLPNAGHLFRVGVPLSPQRLHPLRLGPHATAGQVGVEKNVPISVLLSGLVYAPLCSWSRQARGILRVQGLSQRGGITQGGFKAGTGGVSGESHEGQKERPGGQVCSRVRGSPFLIWRDLLGLF</sequence>
<dbReference type="FunFam" id="3.10.320.10:FF:000001">
    <property type="entry name" value="HLA class II histocompatibility antigen, DRB1-1 beta chain"/>
    <property type="match status" value="1"/>
</dbReference>
<dbReference type="SMART" id="SM00921">
    <property type="entry name" value="MHC_II_beta"/>
    <property type="match status" value="1"/>
</dbReference>
<feature type="compositionally biased region" description="Gly residues" evidence="10">
    <location>
        <begin position="428"/>
        <end position="441"/>
    </location>
</feature>
<evidence type="ECO:0000256" key="11">
    <source>
        <dbReference type="SAM" id="Phobius"/>
    </source>
</evidence>
<dbReference type="InterPro" id="IPR011162">
    <property type="entry name" value="MHC_I/II-like_Ag-recog"/>
</dbReference>
<dbReference type="InterPro" id="IPR007110">
    <property type="entry name" value="Ig-like_dom"/>
</dbReference>
<evidence type="ECO:0000256" key="1">
    <source>
        <dbReference type="ARBA" id="ARBA00004479"/>
    </source>
</evidence>
<dbReference type="SMART" id="SM00407">
    <property type="entry name" value="IGc1"/>
    <property type="match status" value="1"/>
</dbReference>
<dbReference type="AlphaFoldDB" id="A0A670K3S8"/>
<dbReference type="InterPro" id="IPR003597">
    <property type="entry name" value="Ig_C1-set"/>
</dbReference>
<evidence type="ECO:0000259" key="13">
    <source>
        <dbReference type="PROSITE" id="PS50835"/>
    </source>
</evidence>
<feature type="transmembrane region" description="Helical" evidence="11">
    <location>
        <begin position="230"/>
        <end position="252"/>
    </location>
</feature>
<evidence type="ECO:0000256" key="2">
    <source>
        <dbReference type="ARBA" id="ARBA00022692"/>
    </source>
</evidence>
<evidence type="ECO:0000256" key="7">
    <source>
        <dbReference type="ARBA" id="ARBA00023157"/>
    </source>
</evidence>
<dbReference type="GO" id="GO:0002504">
    <property type="term" value="P:antigen processing and presentation of peptide or polysaccharide antigen via MHC class II"/>
    <property type="evidence" value="ECO:0007669"/>
    <property type="project" value="UniProtKB-KW"/>
</dbReference>
<accession>A0A670K3S8</accession>
<keyword evidence="8" id="KW-0325">Glycoprotein</keyword>
<name>A0A670K3S8_PODMU</name>
<keyword evidence="4 11" id="KW-1133">Transmembrane helix</keyword>
<feature type="region of interest" description="Disordered" evidence="10">
    <location>
        <begin position="428"/>
        <end position="456"/>
    </location>
</feature>
<dbReference type="SUPFAM" id="SSF48726">
    <property type="entry name" value="Immunoglobulin"/>
    <property type="match status" value="1"/>
</dbReference>
<keyword evidence="9" id="KW-0491">MHC II</keyword>
<dbReference type="InterPro" id="IPR003006">
    <property type="entry name" value="Ig/MHC_CS"/>
</dbReference>
<evidence type="ECO:0000256" key="6">
    <source>
        <dbReference type="ARBA" id="ARBA00023136"/>
    </source>
</evidence>
<comment type="subcellular location">
    <subcellularLocation>
        <location evidence="1">Membrane</location>
        <topology evidence="1">Single-pass type I membrane protein</topology>
    </subcellularLocation>
</comment>